<dbReference type="AlphaFoldDB" id="T1EPP2"/>
<dbReference type="GO" id="GO:0000209">
    <property type="term" value="P:protein polyubiquitination"/>
    <property type="evidence" value="ECO:0000318"/>
    <property type="project" value="GO_Central"/>
</dbReference>
<gene>
    <name evidence="3" type="primary">20198542</name>
    <name evidence="2" type="ORF">HELRODRAFT_160031</name>
</gene>
<dbReference type="GO" id="GO:0043161">
    <property type="term" value="P:proteasome-mediated ubiquitin-dependent protein catabolic process"/>
    <property type="evidence" value="ECO:0000318"/>
    <property type="project" value="GO_Central"/>
</dbReference>
<reference evidence="3" key="3">
    <citation type="submission" date="2015-06" db="UniProtKB">
        <authorList>
            <consortium name="EnsemblMetazoa"/>
        </authorList>
    </citation>
    <scope>IDENTIFICATION</scope>
</reference>
<sequence length="1002" mass="113891">MSKKVLVPFLEAVKTYAQRIDTQHSNRNILSNTAIPTPASSLITCPPFTPCFQPKPLKRSCLKKPEIQPHVTNSPDKKDNSKLWNTTSNLESNISSSLAVTNKLRETENIIEQLSSLESPLSNCPQKLLSYLEEIKNDLQENCRQMIRKQISKVDFIHSGSDKFESMPTKILEDSNEIKEIVENLGDEKIIKAFLRERGRENFDQMRHKGDPTTLKTKKRQPSPLFLSKDKDATDKSKPFQSIMKKSHPIPQRSGDEKQSLKACNLAIYRNTKETLSAEDNIEEKILDSYEVPQKKENLPLNFKDTLMTKEKVETLELLISKELDKDCQADASDTVLQKSDVKRLDSEDSTKTLTSSQSMTIRNIFISENNFEPANKLRRNDSNDNTFQYKKFFNMNRSLTGVNENNPTEKAPGADVENFKTFLNNERKSREVGSFSPNETCSKSRGKNDGPKKSFDTGSAHTKSCVSPEYLMRTFPTRQPLLSSTSSQNVLLENQFSSEFLSEKSPWLPAKTTHSEVLKQNKKKIKEDFSTINLLDNFVKELNTNKTRKVKSIELLLKNIELKQNEMKVRCKFAKNTYQNFLTNKIRVLQAISDLKTSKINFHDKQLIENLNSIDLDLLENTMCMILDSKKLSEMAEVFKSILLKKVQTNSLHKNKLGKRQSHVSLSEKQQQQQQQQQNLGANNSSKLPASDSKSSLHTSACHSCFEFAPLNAVLPDNYELIACNEYPQKIAGLTVLRNVMFVVLEDKSELFYSPLNGFQGNRLFWSHKYDSIVDPIDMMSSGEFLFILLANGRILKIDPRRNTSLEKILRLPYGLAKDAVSLSRLRSGNIMVINRSPGQLIEVDVNSKVVKVIRLPDELDDVSHVVQLSSQRFAVSCSGFNHRGVCLIDSKGNIMNECCFYLKKYKNLRPGLKLCDILKCPVHLAADDVGCIYVADTSKNCIIVLPSDLSCVNKIYFSKFPFCQPSRLFYHSKSMNVHFSCLSRNKWVVGSFKTSASNDL</sequence>
<evidence type="ECO:0000313" key="2">
    <source>
        <dbReference type="EMBL" id="ESO05933.1"/>
    </source>
</evidence>
<feature type="region of interest" description="Disordered" evidence="1">
    <location>
        <begin position="428"/>
        <end position="463"/>
    </location>
</feature>
<evidence type="ECO:0000256" key="1">
    <source>
        <dbReference type="SAM" id="MobiDB-lite"/>
    </source>
</evidence>
<feature type="compositionally biased region" description="Basic and acidic residues" evidence="1">
    <location>
        <begin position="228"/>
        <end position="238"/>
    </location>
</feature>
<feature type="region of interest" description="Disordered" evidence="1">
    <location>
        <begin position="204"/>
        <end position="258"/>
    </location>
</feature>
<evidence type="ECO:0000313" key="4">
    <source>
        <dbReference type="Proteomes" id="UP000015101"/>
    </source>
</evidence>
<organism evidence="3 4">
    <name type="scientific">Helobdella robusta</name>
    <name type="common">Californian leech</name>
    <dbReference type="NCBI Taxonomy" id="6412"/>
    <lineage>
        <taxon>Eukaryota</taxon>
        <taxon>Metazoa</taxon>
        <taxon>Spiralia</taxon>
        <taxon>Lophotrochozoa</taxon>
        <taxon>Annelida</taxon>
        <taxon>Clitellata</taxon>
        <taxon>Hirudinea</taxon>
        <taxon>Rhynchobdellida</taxon>
        <taxon>Glossiphoniidae</taxon>
        <taxon>Helobdella</taxon>
    </lineage>
</organism>
<name>T1EPP2_HELRO</name>
<dbReference type="EMBL" id="AMQM01000470">
    <property type="status" value="NOT_ANNOTATED_CDS"/>
    <property type="molecule type" value="Genomic_DNA"/>
</dbReference>
<dbReference type="Gene3D" id="2.120.10.30">
    <property type="entry name" value="TolB, C-terminal domain"/>
    <property type="match status" value="1"/>
</dbReference>
<dbReference type="InterPro" id="IPR011042">
    <property type="entry name" value="6-blade_b-propeller_TolB-like"/>
</dbReference>
<accession>T1EPP2</accession>
<feature type="region of interest" description="Disordered" evidence="1">
    <location>
        <begin position="659"/>
        <end position="694"/>
    </location>
</feature>
<dbReference type="CTD" id="20198542"/>
<dbReference type="Proteomes" id="UP000015101">
    <property type="component" value="Unassembled WGS sequence"/>
</dbReference>
<dbReference type="GO" id="GO:0061630">
    <property type="term" value="F:ubiquitin protein ligase activity"/>
    <property type="evidence" value="ECO:0000318"/>
    <property type="project" value="GO_Central"/>
</dbReference>
<feature type="compositionally biased region" description="Basic and acidic residues" evidence="1">
    <location>
        <begin position="447"/>
        <end position="456"/>
    </location>
</feature>
<evidence type="ECO:0000313" key="3">
    <source>
        <dbReference type="EnsemblMetazoa" id="HelroP160031"/>
    </source>
</evidence>
<dbReference type="GeneID" id="20198542"/>
<dbReference type="EnsemblMetazoa" id="HelroT160031">
    <property type="protein sequence ID" value="HelroP160031"/>
    <property type="gene ID" value="HelroG160031"/>
</dbReference>
<protein>
    <submittedName>
        <fullName evidence="2 3">Uncharacterized protein</fullName>
    </submittedName>
</protein>
<reference evidence="2 4" key="2">
    <citation type="journal article" date="2013" name="Nature">
        <title>Insights into bilaterian evolution from three spiralian genomes.</title>
        <authorList>
            <person name="Simakov O."/>
            <person name="Marletaz F."/>
            <person name="Cho S.J."/>
            <person name="Edsinger-Gonzales E."/>
            <person name="Havlak P."/>
            <person name="Hellsten U."/>
            <person name="Kuo D.H."/>
            <person name="Larsson T."/>
            <person name="Lv J."/>
            <person name="Arendt D."/>
            <person name="Savage R."/>
            <person name="Osoegawa K."/>
            <person name="de Jong P."/>
            <person name="Grimwood J."/>
            <person name="Chapman J.A."/>
            <person name="Shapiro H."/>
            <person name="Aerts A."/>
            <person name="Otillar R.P."/>
            <person name="Terry A.Y."/>
            <person name="Boore J.L."/>
            <person name="Grigoriev I.V."/>
            <person name="Lindberg D.R."/>
            <person name="Seaver E.C."/>
            <person name="Weisblat D.A."/>
            <person name="Putnam N.H."/>
            <person name="Rokhsar D.S."/>
        </authorList>
    </citation>
    <scope>NUCLEOTIDE SEQUENCE</scope>
</reference>
<dbReference type="EMBL" id="KB096324">
    <property type="protein sequence ID" value="ESO05933.1"/>
    <property type="molecule type" value="Genomic_DNA"/>
</dbReference>
<keyword evidence="4" id="KW-1185">Reference proteome</keyword>
<proteinExistence type="predicted"/>
<dbReference type="KEGG" id="hro:HELRODRAFT_160031"/>
<dbReference type="InParanoid" id="T1EPP2"/>
<dbReference type="HOGENOM" id="CLU_299411_0_0_1"/>
<dbReference type="SUPFAM" id="SSF75011">
    <property type="entry name" value="3-carboxy-cis,cis-mucoante lactonizing enzyme"/>
    <property type="match status" value="1"/>
</dbReference>
<reference evidence="4" key="1">
    <citation type="submission" date="2012-12" db="EMBL/GenBank/DDBJ databases">
        <authorList>
            <person name="Hellsten U."/>
            <person name="Grimwood J."/>
            <person name="Chapman J.A."/>
            <person name="Shapiro H."/>
            <person name="Aerts A."/>
            <person name="Otillar R.P."/>
            <person name="Terry A.Y."/>
            <person name="Boore J.L."/>
            <person name="Simakov O."/>
            <person name="Marletaz F."/>
            <person name="Cho S.-J."/>
            <person name="Edsinger-Gonzales E."/>
            <person name="Havlak P."/>
            <person name="Kuo D.-H."/>
            <person name="Larsson T."/>
            <person name="Lv J."/>
            <person name="Arendt D."/>
            <person name="Savage R."/>
            <person name="Osoegawa K."/>
            <person name="de Jong P."/>
            <person name="Lindberg D.R."/>
            <person name="Seaver E.C."/>
            <person name="Weisblat D.A."/>
            <person name="Putnam N.H."/>
            <person name="Grigoriev I.V."/>
            <person name="Rokhsar D.S."/>
        </authorList>
    </citation>
    <scope>NUCLEOTIDE SEQUENCE</scope>
</reference>
<dbReference type="RefSeq" id="XP_009015301.1">
    <property type="nucleotide sequence ID" value="XM_009017053.1"/>
</dbReference>